<organism evidence="2">
    <name type="scientific">viral metagenome</name>
    <dbReference type="NCBI Taxonomy" id="1070528"/>
    <lineage>
        <taxon>unclassified sequences</taxon>
        <taxon>metagenomes</taxon>
        <taxon>organismal metagenomes</taxon>
    </lineage>
</organism>
<dbReference type="EMBL" id="MN740165">
    <property type="protein sequence ID" value="QHT91341.1"/>
    <property type="molecule type" value="Genomic_DNA"/>
</dbReference>
<feature type="compositionally biased region" description="Polar residues" evidence="1">
    <location>
        <begin position="47"/>
        <end position="56"/>
    </location>
</feature>
<evidence type="ECO:0000313" key="2">
    <source>
        <dbReference type="EMBL" id="QHT91341.1"/>
    </source>
</evidence>
<feature type="region of interest" description="Disordered" evidence="1">
    <location>
        <begin position="326"/>
        <end position="345"/>
    </location>
</feature>
<sequence>MEAIALFGSLGLGYLITKLSGKKENFDSQQREEQQKQPTTPLFVAEQGNSVKGSPQELNMQYQTRYNGQLPSEPNRNPGPRQNAFDYATQSQPRAYTQPTPQPIQSATSQVTMNAGSVEDEPNYMEGFEVQSHLTGQTMSSSDFTHNNMVPFFGSRVRQNVAVDTNTGILDSYTGSGVNQIQKKEVETMFNTGQTPFGNPFGLENSTAFIESRIDLPRNRGGEKPFEPVRVGAGVGERFGSTGKGGFQQMEVNQLMMEKMPKTDDLRTTDNPKLTYKQPVVPGQHFVTNSAESSGEVRKYKPDTFYIDQTGERFIGAFAQDAQKEGVRPTQVFKHQTRPETSSELIGPAASQEFGESYVTGSYKTPMAQQYGGAGYRNADMTSYYTGNTDAAEADYGRSSIEIRPNERLATSERTMGLNLTPAETGAVPTHYTDKARPTYRGETIGNIRQTGTPVGYAQGAPALTVWSDDVARTTVKEGTVNWNYLGVASSASQPNKLKVYDPDDIAKPTQKGQISAKSEYYGVPTSAQQDFTDHTAAYNMRTNPVKEKMSKGRKPMAGNGSIAIFTGDVYQTSKKIDADILNDRANAVNRSMDLPPGSADIGEVRYRVPLKLDISNERNQREMISAVENNPLQQSIFKNAQHDEALYQDLLKSL</sequence>
<feature type="compositionally biased region" description="Basic and acidic residues" evidence="1">
    <location>
        <begin position="23"/>
        <end position="35"/>
    </location>
</feature>
<name>A0A6C0IE02_9ZZZZ</name>
<reference evidence="2" key="1">
    <citation type="journal article" date="2020" name="Nature">
        <title>Giant virus diversity and host interactions through global metagenomics.</title>
        <authorList>
            <person name="Schulz F."/>
            <person name="Roux S."/>
            <person name="Paez-Espino D."/>
            <person name="Jungbluth S."/>
            <person name="Walsh D.A."/>
            <person name="Denef V.J."/>
            <person name="McMahon K.D."/>
            <person name="Konstantinidis K.T."/>
            <person name="Eloe-Fadrosh E.A."/>
            <person name="Kyrpides N.C."/>
            <person name="Woyke T."/>
        </authorList>
    </citation>
    <scope>NUCLEOTIDE SEQUENCE</scope>
    <source>
        <strain evidence="2">GVMAG-M-3300023184-77</strain>
    </source>
</reference>
<evidence type="ECO:0000256" key="1">
    <source>
        <dbReference type="SAM" id="MobiDB-lite"/>
    </source>
</evidence>
<protein>
    <submittedName>
        <fullName evidence="2">Uncharacterized protein</fullName>
    </submittedName>
</protein>
<accession>A0A6C0IE02</accession>
<proteinExistence type="predicted"/>
<feature type="region of interest" description="Disordered" evidence="1">
    <location>
        <begin position="23"/>
        <end position="56"/>
    </location>
</feature>
<dbReference type="AlphaFoldDB" id="A0A6C0IE02"/>